<dbReference type="GO" id="GO:0004300">
    <property type="term" value="F:enoyl-CoA hydratase activity"/>
    <property type="evidence" value="ECO:0007669"/>
    <property type="project" value="UniProtKB-EC"/>
</dbReference>
<dbReference type="Pfam" id="PF02737">
    <property type="entry name" value="3HCDH_N"/>
    <property type="match status" value="1"/>
</dbReference>
<evidence type="ECO:0000256" key="9">
    <source>
        <dbReference type="ARBA" id="ARBA00023098"/>
    </source>
</evidence>
<accession>A0A1I1JPR3</accession>
<protein>
    <recommendedName>
        <fullName evidence="4">enoyl-CoA hydratase</fullName>
        <ecNumber evidence="4">4.2.1.17</ecNumber>
    </recommendedName>
</protein>
<reference evidence="17 18" key="1">
    <citation type="submission" date="2016-10" db="EMBL/GenBank/DDBJ databases">
        <authorList>
            <person name="de Groot N.N."/>
        </authorList>
    </citation>
    <scope>NUCLEOTIDE SEQUENCE [LARGE SCALE GENOMIC DNA]</scope>
    <source>
        <strain evidence="17 18">DSM 6059</strain>
    </source>
</reference>
<comment type="similarity">
    <text evidence="14">Belongs to the enoyl-CoA hydratase/isomerase family.</text>
</comment>
<dbReference type="GO" id="GO:0008692">
    <property type="term" value="F:3-hydroxybutyryl-CoA epimerase activity"/>
    <property type="evidence" value="ECO:0007669"/>
    <property type="project" value="InterPro"/>
</dbReference>
<evidence type="ECO:0000259" key="15">
    <source>
        <dbReference type="Pfam" id="PF00725"/>
    </source>
</evidence>
<keyword evidence="9" id="KW-0443">Lipid metabolism</keyword>
<dbReference type="STRING" id="1123010.SAMN02745724_01818"/>
<dbReference type="GO" id="GO:0004165">
    <property type="term" value="F:delta(3)-delta(2)-enoyl-CoA isomerase activity"/>
    <property type="evidence" value="ECO:0007669"/>
    <property type="project" value="InterPro"/>
</dbReference>
<dbReference type="CDD" id="cd06558">
    <property type="entry name" value="crotonase-like"/>
    <property type="match status" value="1"/>
</dbReference>
<dbReference type="SUPFAM" id="SSF51735">
    <property type="entry name" value="NAD(P)-binding Rossmann-fold domains"/>
    <property type="match status" value="1"/>
</dbReference>
<feature type="domain" description="3-hydroxyacyl-CoA dehydrogenase C-terminal" evidence="15">
    <location>
        <begin position="633"/>
        <end position="716"/>
    </location>
</feature>
<sequence>MLYKSDTFEVAFIEDAITKKSIAEFKFCVPGSVNKLSQQTLQECGVAFAELSKRDDIQGMVFTSDKDHFIIGADIFEFLPTFELPEAELTTWIKSATDVFDALEDLPFPTVSAVNGMALGGGCEWVLATDYRVASEDVKIGLPEVRLGIMPGFGGTVRLPRIIGADNAMTWITTGKEHSAKAALNVGVLDSVVAKDKLFNASIKVLEQAINGKLNWQEKRNQKLSPLGMNKLEQGMSFATAQGMVLGKTKGHYPSPVMAIKTMKAAANSERTEAMAIENANFAALAKTNEASAQVGIFLADQYLKNKARKQAKASTTQIKQAAVVGAGIMGGGIAYQSAYKGTPIIMKDIAQSALDLGMGEASKLLGKQVERGRMKLDKMVKTLSAIKPTLNDNDMQSANIIVEAVVENPKVKQAVLAKLEQDMPEGTVLTSNTSTIQIDELASTLTKPENFCGMHFFNPVHRMPLVEIIRGKKTSDETIGAVVDYALKLGKSPIVVNDCPGFFVNRVLFPYFAGFNQLVVEGANFAKVDKVMENVFGWPMGPGYLLDVVGLDTANHCTGVMAAGFPTRMAIQEKDPVALFAKNNRFGQKNASGFYKYVPDRKGRQQKKLDPVAIELLSSICDSEKEFSKQEIIDRCMIPMLNEVLLCLQEDIIASPQEADMALVYGIGFPPFRGGAFRYLDQIGLANFVATADKYADLGAIYQVSDITRQWAEQGRKFYQIEGL</sequence>
<dbReference type="Pfam" id="PF00378">
    <property type="entry name" value="ECH_1"/>
    <property type="match status" value="1"/>
</dbReference>
<evidence type="ECO:0000256" key="5">
    <source>
        <dbReference type="ARBA" id="ARBA00022832"/>
    </source>
</evidence>
<dbReference type="Pfam" id="PF00725">
    <property type="entry name" value="3HCDH"/>
    <property type="match status" value="2"/>
</dbReference>
<dbReference type="UniPathway" id="UPA00659"/>
<comment type="catalytic activity">
    <reaction evidence="13">
        <text>a (3S)-3-hydroxyacyl-CoA + NAD(+) = a 3-oxoacyl-CoA + NADH + H(+)</text>
        <dbReference type="Rhea" id="RHEA:22432"/>
        <dbReference type="ChEBI" id="CHEBI:15378"/>
        <dbReference type="ChEBI" id="CHEBI:57318"/>
        <dbReference type="ChEBI" id="CHEBI:57540"/>
        <dbReference type="ChEBI" id="CHEBI:57945"/>
        <dbReference type="ChEBI" id="CHEBI:90726"/>
        <dbReference type="EC" id="1.1.1.35"/>
    </reaction>
</comment>
<dbReference type="SUPFAM" id="SSF52096">
    <property type="entry name" value="ClpP/crotonase"/>
    <property type="match status" value="1"/>
</dbReference>
<dbReference type="EMBL" id="FOLO01000010">
    <property type="protein sequence ID" value="SFC49942.1"/>
    <property type="molecule type" value="Genomic_DNA"/>
</dbReference>
<evidence type="ECO:0000313" key="17">
    <source>
        <dbReference type="EMBL" id="SFC49942.1"/>
    </source>
</evidence>
<dbReference type="GO" id="GO:0070403">
    <property type="term" value="F:NAD+ binding"/>
    <property type="evidence" value="ECO:0007669"/>
    <property type="project" value="InterPro"/>
</dbReference>
<dbReference type="Gene3D" id="1.10.1040.50">
    <property type="match status" value="1"/>
</dbReference>
<evidence type="ECO:0000256" key="11">
    <source>
        <dbReference type="ARBA" id="ARBA00023239"/>
    </source>
</evidence>
<dbReference type="InterPro" id="IPR008927">
    <property type="entry name" value="6-PGluconate_DH-like_C_sf"/>
</dbReference>
<proteinExistence type="inferred from homology"/>
<evidence type="ECO:0000313" key="18">
    <source>
        <dbReference type="Proteomes" id="UP000198862"/>
    </source>
</evidence>
<evidence type="ECO:0000256" key="1">
    <source>
        <dbReference type="ARBA" id="ARBA00005005"/>
    </source>
</evidence>
<dbReference type="InterPro" id="IPR012799">
    <property type="entry name" value="FadB"/>
</dbReference>
<keyword evidence="8" id="KW-0520">NAD</keyword>
<dbReference type="InterPro" id="IPR006108">
    <property type="entry name" value="3HC_DH_C"/>
</dbReference>
<evidence type="ECO:0000256" key="7">
    <source>
        <dbReference type="ARBA" id="ARBA00023002"/>
    </source>
</evidence>
<keyword evidence="5" id="KW-0276">Fatty acid metabolism</keyword>
<dbReference type="PROSITE" id="PS00166">
    <property type="entry name" value="ENOYL_COA_HYDRATASE"/>
    <property type="match status" value="1"/>
</dbReference>
<dbReference type="AlphaFoldDB" id="A0A1I1JPR3"/>
<feature type="domain" description="3-hydroxyacyl-CoA dehydrogenase C-terminal" evidence="15">
    <location>
        <begin position="502"/>
        <end position="598"/>
    </location>
</feature>
<evidence type="ECO:0000256" key="10">
    <source>
        <dbReference type="ARBA" id="ARBA00023235"/>
    </source>
</evidence>
<dbReference type="NCBIfam" id="NF008727">
    <property type="entry name" value="PRK11730.1"/>
    <property type="match status" value="1"/>
</dbReference>
<keyword evidence="6" id="KW-0442">Lipid degradation</keyword>
<dbReference type="Gene3D" id="3.40.50.720">
    <property type="entry name" value="NAD(P)-binding Rossmann-like Domain"/>
    <property type="match status" value="1"/>
</dbReference>
<dbReference type="Gene3D" id="3.90.226.10">
    <property type="entry name" value="2-enoyl-CoA Hydratase, Chain A, domain 1"/>
    <property type="match status" value="1"/>
</dbReference>
<gene>
    <name evidence="17" type="ORF">SAMN02745724_01818</name>
</gene>
<dbReference type="NCBIfam" id="TIGR02437">
    <property type="entry name" value="FadB"/>
    <property type="match status" value="1"/>
</dbReference>
<evidence type="ECO:0000256" key="13">
    <source>
        <dbReference type="ARBA" id="ARBA00049556"/>
    </source>
</evidence>
<keyword evidence="7" id="KW-0560">Oxidoreductase</keyword>
<dbReference type="InterPro" id="IPR001753">
    <property type="entry name" value="Enoyl-CoA_hydra/iso"/>
</dbReference>
<keyword evidence="12" id="KW-0511">Multifunctional enzyme</keyword>
<dbReference type="RefSeq" id="WP_091982968.1">
    <property type="nucleotide sequence ID" value="NZ_FOLO01000010.1"/>
</dbReference>
<organism evidence="17 18">
    <name type="scientific">Pseudoalteromonas denitrificans DSM 6059</name>
    <dbReference type="NCBI Taxonomy" id="1123010"/>
    <lineage>
        <taxon>Bacteria</taxon>
        <taxon>Pseudomonadati</taxon>
        <taxon>Pseudomonadota</taxon>
        <taxon>Gammaproteobacteria</taxon>
        <taxon>Alteromonadales</taxon>
        <taxon>Pseudoalteromonadaceae</taxon>
        <taxon>Pseudoalteromonas</taxon>
    </lineage>
</organism>
<dbReference type="InterPro" id="IPR029045">
    <property type="entry name" value="ClpP/crotonase-like_dom_sf"/>
</dbReference>
<evidence type="ECO:0000256" key="6">
    <source>
        <dbReference type="ARBA" id="ARBA00022963"/>
    </source>
</evidence>
<dbReference type="InterPro" id="IPR006176">
    <property type="entry name" value="3-OHacyl-CoA_DH_NAD-bd"/>
</dbReference>
<dbReference type="OrthoDB" id="5389341at2"/>
<keyword evidence="11" id="KW-0456">Lyase</keyword>
<name>A0A1I1JPR3_9GAMM</name>
<dbReference type="InterPro" id="IPR050136">
    <property type="entry name" value="FA_oxidation_alpha_subunit"/>
</dbReference>
<dbReference type="InterPro" id="IPR018376">
    <property type="entry name" value="Enoyl-CoA_hyd/isom_CS"/>
</dbReference>
<evidence type="ECO:0000256" key="8">
    <source>
        <dbReference type="ARBA" id="ARBA00023027"/>
    </source>
</evidence>
<dbReference type="InterPro" id="IPR006180">
    <property type="entry name" value="3-OHacyl-CoA_DH_CS"/>
</dbReference>
<keyword evidence="10 17" id="KW-0413">Isomerase</keyword>
<evidence type="ECO:0000256" key="4">
    <source>
        <dbReference type="ARBA" id="ARBA00012076"/>
    </source>
</evidence>
<dbReference type="PANTHER" id="PTHR43612:SF3">
    <property type="entry name" value="TRIFUNCTIONAL ENZYME SUBUNIT ALPHA, MITOCHONDRIAL"/>
    <property type="match status" value="1"/>
</dbReference>
<evidence type="ECO:0000256" key="14">
    <source>
        <dbReference type="RuleBase" id="RU003707"/>
    </source>
</evidence>
<evidence type="ECO:0000256" key="2">
    <source>
        <dbReference type="ARBA" id="ARBA00007005"/>
    </source>
</evidence>
<evidence type="ECO:0000256" key="12">
    <source>
        <dbReference type="ARBA" id="ARBA00023268"/>
    </source>
</evidence>
<dbReference type="InterPro" id="IPR036291">
    <property type="entry name" value="NAD(P)-bd_dom_sf"/>
</dbReference>
<dbReference type="EC" id="4.2.1.17" evidence="4"/>
<dbReference type="SUPFAM" id="SSF48179">
    <property type="entry name" value="6-phosphogluconate dehydrogenase C-terminal domain-like"/>
    <property type="match status" value="2"/>
</dbReference>
<dbReference type="Proteomes" id="UP000198862">
    <property type="component" value="Unassembled WGS sequence"/>
</dbReference>
<dbReference type="FunFam" id="3.40.50.720:FF:000009">
    <property type="entry name" value="Fatty oxidation complex, alpha subunit"/>
    <property type="match status" value="1"/>
</dbReference>
<keyword evidence="18" id="KW-1185">Reference proteome</keyword>
<dbReference type="GO" id="GO:0006635">
    <property type="term" value="P:fatty acid beta-oxidation"/>
    <property type="evidence" value="ECO:0007669"/>
    <property type="project" value="UniProtKB-UniPathway"/>
</dbReference>
<dbReference type="GO" id="GO:0016509">
    <property type="term" value="F:long-chain (3S)-3-hydroxyacyl-CoA dehydrogenase (NAD+) activity"/>
    <property type="evidence" value="ECO:0007669"/>
    <property type="project" value="TreeGrafter"/>
</dbReference>
<dbReference type="PROSITE" id="PS00067">
    <property type="entry name" value="3HCDH"/>
    <property type="match status" value="1"/>
</dbReference>
<evidence type="ECO:0000259" key="16">
    <source>
        <dbReference type="Pfam" id="PF02737"/>
    </source>
</evidence>
<comment type="similarity">
    <text evidence="2">In the central section; belongs to the 3-hydroxyacyl-CoA dehydrogenase family.</text>
</comment>
<comment type="pathway">
    <text evidence="1">Lipid metabolism; fatty acid beta-oxidation.</text>
</comment>
<evidence type="ECO:0000256" key="3">
    <source>
        <dbReference type="ARBA" id="ARBA00008750"/>
    </source>
</evidence>
<dbReference type="GO" id="GO:0036125">
    <property type="term" value="C:fatty acid beta-oxidation multienzyme complex"/>
    <property type="evidence" value="ECO:0007669"/>
    <property type="project" value="InterPro"/>
</dbReference>
<dbReference type="PANTHER" id="PTHR43612">
    <property type="entry name" value="TRIFUNCTIONAL ENZYME SUBUNIT ALPHA"/>
    <property type="match status" value="1"/>
</dbReference>
<comment type="similarity">
    <text evidence="3">In the N-terminal section; belongs to the enoyl-CoA hydratase/isomerase family.</text>
</comment>
<feature type="domain" description="3-hydroxyacyl-CoA dehydrogenase NAD binding" evidence="16">
    <location>
        <begin position="322"/>
        <end position="500"/>
    </location>
</feature>